<dbReference type="InterPro" id="IPR011486">
    <property type="entry name" value="BBP2"/>
</dbReference>
<evidence type="ECO:0000313" key="3">
    <source>
        <dbReference type="Proteomes" id="UP000798808"/>
    </source>
</evidence>
<sequence>MKNTLKLLTIMLAGTISIAKAQDSLKNNQLTISSYVDAYSAMHNTQSPQTEFQPYTAVGARDNSLGVNIAQIGLNFENDHIRSEVIFHAGDIPLATWDSDYQYLQAANVGMKLTEGLWLDAGFFSTHLGTESFLPKNNNLSSIAVLTYNEPFFQSGAKLSWDATDALYVEGWVLNGYHSFVDNNDSKSVGVLVNYNISDNTSITYTNLYGRENDDDFPLKQRRFYHNVYLDQNWGDEVFLTIGLDYATQTNSNIDDIEDNATLFGGLVTARYQFNPKWSITGRGELINDESGFVTGLITDNSGAQRGLELFGATLGTEYRPVEQAYLRAEVRYLEAKDNLELFYDGEPTNSRVEFLITLGFEMEKVFGF</sequence>
<name>A0ABW9RPN0_9BACT</name>
<dbReference type="SUPFAM" id="SSF56935">
    <property type="entry name" value="Porins"/>
    <property type="match status" value="1"/>
</dbReference>
<proteinExistence type="predicted"/>
<protein>
    <submittedName>
        <fullName evidence="2">Porin</fullName>
    </submittedName>
</protein>
<feature type="signal peptide" evidence="1">
    <location>
        <begin position="1"/>
        <end position="21"/>
    </location>
</feature>
<reference evidence="2 3" key="1">
    <citation type="submission" date="2019-02" db="EMBL/GenBank/DDBJ databases">
        <authorList>
            <person name="Goldberg S.R."/>
            <person name="Haltli B.A."/>
            <person name="Correa H."/>
            <person name="Russell K.G."/>
        </authorList>
    </citation>
    <scope>NUCLEOTIDE SEQUENCE [LARGE SCALE GENOMIC DNA]</scope>
    <source>
        <strain evidence="2 3">JCM 16186</strain>
    </source>
</reference>
<feature type="chain" id="PRO_5047032483" evidence="1">
    <location>
        <begin position="22"/>
        <end position="369"/>
    </location>
</feature>
<accession>A0ABW9RPN0</accession>
<comment type="caution">
    <text evidence="2">The sequence shown here is derived from an EMBL/GenBank/DDBJ whole genome shotgun (WGS) entry which is preliminary data.</text>
</comment>
<evidence type="ECO:0000313" key="2">
    <source>
        <dbReference type="EMBL" id="MTI26107.1"/>
    </source>
</evidence>
<evidence type="ECO:0000256" key="1">
    <source>
        <dbReference type="SAM" id="SignalP"/>
    </source>
</evidence>
<keyword evidence="3" id="KW-1185">Reference proteome</keyword>
<dbReference type="Pfam" id="PF07642">
    <property type="entry name" value="BBP2"/>
    <property type="match status" value="1"/>
</dbReference>
<dbReference type="RefSeq" id="WP_155172938.1">
    <property type="nucleotide sequence ID" value="NZ_BAAAFL010000017.1"/>
</dbReference>
<gene>
    <name evidence="2" type="ORF">E1163_14210</name>
</gene>
<organism evidence="2 3">
    <name type="scientific">Fulvivirga kasyanovii</name>
    <dbReference type="NCBI Taxonomy" id="396812"/>
    <lineage>
        <taxon>Bacteria</taxon>
        <taxon>Pseudomonadati</taxon>
        <taxon>Bacteroidota</taxon>
        <taxon>Cytophagia</taxon>
        <taxon>Cytophagales</taxon>
        <taxon>Fulvivirgaceae</taxon>
        <taxon>Fulvivirga</taxon>
    </lineage>
</organism>
<dbReference type="Proteomes" id="UP000798808">
    <property type="component" value="Unassembled WGS sequence"/>
</dbReference>
<keyword evidence="1" id="KW-0732">Signal</keyword>
<dbReference type="EMBL" id="SMLW01000563">
    <property type="protein sequence ID" value="MTI26107.1"/>
    <property type="molecule type" value="Genomic_DNA"/>
</dbReference>